<dbReference type="CDD" id="cd22978">
    <property type="entry name" value="DD_AK5"/>
    <property type="match status" value="1"/>
</dbReference>
<protein>
    <submittedName>
        <fullName evidence="26">Adenylate kinase isoenzyme 5-like isoform X1</fullName>
    </submittedName>
</protein>
<evidence type="ECO:0000256" key="21">
    <source>
        <dbReference type="ARBA" id="ARBA00048824"/>
    </source>
</evidence>
<evidence type="ECO:0000313" key="25">
    <source>
        <dbReference type="Proteomes" id="UP001318040"/>
    </source>
</evidence>
<dbReference type="PANTHER" id="PTHR23359">
    <property type="entry name" value="NUCLEOTIDE KINASE"/>
    <property type="match status" value="1"/>
</dbReference>
<evidence type="ECO:0000256" key="15">
    <source>
        <dbReference type="ARBA" id="ARBA00047390"/>
    </source>
</evidence>
<keyword evidence="9" id="KW-0067">ATP-binding</keyword>
<comment type="catalytic activity">
    <reaction evidence="13">
        <text>dAMP + dATP = 2 dADP</text>
        <dbReference type="Rhea" id="RHEA:78311"/>
        <dbReference type="ChEBI" id="CHEBI:57667"/>
        <dbReference type="ChEBI" id="CHEBI:58245"/>
        <dbReference type="ChEBI" id="CHEBI:61404"/>
    </reaction>
</comment>
<comment type="catalytic activity">
    <reaction evidence="19">
        <text>dTDP + GTP = dTTP + GDP</text>
        <dbReference type="Rhea" id="RHEA:79867"/>
        <dbReference type="ChEBI" id="CHEBI:37565"/>
        <dbReference type="ChEBI" id="CHEBI:37568"/>
        <dbReference type="ChEBI" id="CHEBI:58189"/>
        <dbReference type="ChEBI" id="CHEBI:58369"/>
    </reaction>
</comment>
<reference evidence="26" key="1">
    <citation type="submission" date="2025-08" db="UniProtKB">
        <authorList>
            <consortium name="RefSeq"/>
        </authorList>
    </citation>
    <scope>IDENTIFICATION</scope>
    <source>
        <tissue evidence="26">Sperm</tissue>
    </source>
</reference>
<evidence type="ECO:0000256" key="24">
    <source>
        <dbReference type="SAM" id="MobiDB-lite"/>
    </source>
</evidence>
<dbReference type="AlphaFoldDB" id="A0AAJ7U539"/>
<comment type="catalytic activity">
    <reaction evidence="3">
        <text>a ribonucleoside 5'-diphosphate + ATP = a ribonucleoside 5'-triphosphate + ADP</text>
        <dbReference type="Rhea" id="RHEA:18113"/>
        <dbReference type="ChEBI" id="CHEBI:30616"/>
        <dbReference type="ChEBI" id="CHEBI:57930"/>
        <dbReference type="ChEBI" id="CHEBI:61557"/>
        <dbReference type="ChEBI" id="CHEBI:456216"/>
        <dbReference type="EC" id="2.7.4.6"/>
    </reaction>
</comment>
<evidence type="ECO:0000256" key="11">
    <source>
        <dbReference type="ARBA" id="ARBA00045094"/>
    </source>
</evidence>
<comment type="catalytic activity">
    <reaction evidence="14">
        <text>CDP + GTP = CTP + GDP</text>
        <dbReference type="Rhea" id="RHEA:79859"/>
        <dbReference type="ChEBI" id="CHEBI:37563"/>
        <dbReference type="ChEBI" id="CHEBI:37565"/>
        <dbReference type="ChEBI" id="CHEBI:58069"/>
        <dbReference type="ChEBI" id="CHEBI:58189"/>
    </reaction>
</comment>
<dbReference type="PROSITE" id="PS00113">
    <property type="entry name" value="ADENYLATE_KINASE"/>
    <property type="match status" value="2"/>
</dbReference>
<keyword evidence="5" id="KW-0963">Cytoplasm</keyword>
<sequence length="573" mass="62512">MAGGDARDYLAQRQIPQLFESMLTGLIQARPDDPVGYLESYLRRAREASGSTAQGGASSGGGGGSPGAIGGQEAPEKRCLPPLHGSQAPRKPFLRNEAPVAGLRGYRRLPPIQQQFSIESDTGLTETSELSQELDVFEPGHPRPKVVFVIGGPGSGKGTQSRKLSESYGLVCVSLGEVLRQHVLQRAPSNRKWRLIAQIISKGELAPQETAIWELKQHFLQNPDAPGFVIDGFPREISQALAFEEQVGAPDAVILLACASERLRQRLGERADRHGRPDDNPRAVERRLATFRQHTVPLVQHYQERGLLLTFDADREEGELFGDIGAAVESRLFCSTTPAAGPSELDLSLIGDGGDLHSSPTHSVQQVRRASFDRGGMDSSDNKLKKSKIVFVVGGPGSGKGTQCERIVGKYGFTHLSTGDLLRAEVTSGTERGQRLNAIMSRGELVPMETVLQMLKDAMLFKVDSAKGFLIDGYPRELSQAEAFEKKIAIPKLVLYINASSETMMERLMNRAKTSGRADDKAETFKARLQTYYEATEPVVQRYDSKGLVKKISAEGTADEVFKLVCEALDSLK</sequence>
<dbReference type="PRINTS" id="PR00094">
    <property type="entry name" value="ADENYLTKNASE"/>
</dbReference>
<comment type="catalytic activity">
    <reaction evidence="1">
        <text>a 2'-deoxyribonucleoside 5'-diphosphate + ATP = a 2'-deoxyribonucleoside 5'-triphosphate + ADP</text>
        <dbReference type="Rhea" id="RHEA:44640"/>
        <dbReference type="ChEBI" id="CHEBI:30616"/>
        <dbReference type="ChEBI" id="CHEBI:61560"/>
        <dbReference type="ChEBI" id="CHEBI:73316"/>
        <dbReference type="ChEBI" id="CHEBI:456216"/>
        <dbReference type="EC" id="2.7.4.6"/>
    </reaction>
</comment>
<keyword evidence="25" id="KW-1185">Reference proteome</keyword>
<dbReference type="GeneID" id="116953095"/>
<name>A0AAJ7U539_PETMA</name>
<comment type="catalytic activity">
    <reaction evidence="21">
        <text>dAMP + ATP = dADP + ADP</text>
        <dbReference type="Rhea" id="RHEA:23100"/>
        <dbReference type="ChEBI" id="CHEBI:30616"/>
        <dbReference type="ChEBI" id="CHEBI:57667"/>
        <dbReference type="ChEBI" id="CHEBI:58245"/>
        <dbReference type="ChEBI" id="CHEBI:456216"/>
    </reaction>
</comment>
<dbReference type="InterPro" id="IPR027417">
    <property type="entry name" value="P-loop_NTPase"/>
</dbReference>
<evidence type="ECO:0000256" key="2">
    <source>
        <dbReference type="ARBA" id="ARBA00000582"/>
    </source>
</evidence>
<evidence type="ECO:0000256" key="3">
    <source>
        <dbReference type="ARBA" id="ARBA00000937"/>
    </source>
</evidence>
<dbReference type="CDD" id="cd01428">
    <property type="entry name" value="ADK"/>
    <property type="match status" value="2"/>
</dbReference>
<evidence type="ECO:0000256" key="14">
    <source>
        <dbReference type="ARBA" id="ARBA00045111"/>
    </source>
</evidence>
<evidence type="ECO:0000256" key="19">
    <source>
        <dbReference type="ARBA" id="ARBA00048620"/>
    </source>
</evidence>
<evidence type="ECO:0000256" key="20">
    <source>
        <dbReference type="ARBA" id="ARBA00048759"/>
    </source>
</evidence>
<comment type="catalytic activity">
    <reaction evidence="20">
        <text>dGDP + ATP = dGTP + ADP</text>
        <dbReference type="Rhea" id="RHEA:27690"/>
        <dbReference type="ChEBI" id="CHEBI:30616"/>
        <dbReference type="ChEBI" id="CHEBI:58595"/>
        <dbReference type="ChEBI" id="CHEBI:61429"/>
        <dbReference type="ChEBI" id="CHEBI:456216"/>
        <dbReference type="EC" id="2.7.4.6"/>
    </reaction>
</comment>
<organism evidence="25 26">
    <name type="scientific">Petromyzon marinus</name>
    <name type="common">Sea lamprey</name>
    <dbReference type="NCBI Taxonomy" id="7757"/>
    <lineage>
        <taxon>Eukaryota</taxon>
        <taxon>Metazoa</taxon>
        <taxon>Chordata</taxon>
        <taxon>Craniata</taxon>
        <taxon>Vertebrata</taxon>
        <taxon>Cyclostomata</taxon>
        <taxon>Hyperoartia</taxon>
        <taxon>Petromyzontiformes</taxon>
        <taxon>Petromyzontidae</taxon>
        <taxon>Petromyzon</taxon>
    </lineage>
</organism>
<comment type="similarity">
    <text evidence="23">Belongs to the adenylate kinase family.</text>
</comment>
<evidence type="ECO:0000256" key="10">
    <source>
        <dbReference type="ARBA" id="ARBA00045073"/>
    </source>
</evidence>
<feature type="region of interest" description="Disordered" evidence="24">
    <location>
        <begin position="48"/>
        <end position="94"/>
    </location>
</feature>
<comment type="catalytic activity">
    <reaction evidence="10">
        <text>dADP + GTP = dATP + GDP</text>
        <dbReference type="Rhea" id="RHEA:79871"/>
        <dbReference type="ChEBI" id="CHEBI:37565"/>
        <dbReference type="ChEBI" id="CHEBI:57667"/>
        <dbReference type="ChEBI" id="CHEBI:58189"/>
        <dbReference type="ChEBI" id="CHEBI:61404"/>
    </reaction>
</comment>
<evidence type="ECO:0000256" key="4">
    <source>
        <dbReference type="ARBA" id="ARBA00004496"/>
    </source>
</evidence>
<dbReference type="NCBIfam" id="TIGR01360">
    <property type="entry name" value="aden_kin_iso1"/>
    <property type="match status" value="1"/>
</dbReference>
<dbReference type="SUPFAM" id="SSF47391">
    <property type="entry name" value="Dimerization-anchoring domain of cAMP-dependent PK regulatory subunit"/>
    <property type="match status" value="1"/>
</dbReference>
<comment type="catalytic activity">
    <reaction evidence="16">
        <text>GTP + UDP = UTP + GDP</text>
        <dbReference type="Rhea" id="RHEA:79863"/>
        <dbReference type="ChEBI" id="CHEBI:37565"/>
        <dbReference type="ChEBI" id="CHEBI:46398"/>
        <dbReference type="ChEBI" id="CHEBI:58189"/>
        <dbReference type="ChEBI" id="CHEBI:58223"/>
    </reaction>
</comment>
<dbReference type="KEGG" id="pmrn:116953095"/>
<comment type="catalytic activity">
    <reaction evidence="22">
        <text>thiamine diphosphate + ADP = thiamine triphosphate + AMP</text>
        <dbReference type="Rhea" id="RHEA:69180"/>
        <dbReference type="ChEBI" id="CHEBI:58937"/>
        <dbReference type="ChEBI" id="CHEBI:58938"/>
        <dbReference type="ChEBI" id="CHEBI:456215"/>
        <dbReference type="ChEBI" id="CHEBI:456216"/>
    </reaction>
</comment>
<evidence type="ECO:0000256" key="16">
    <source>
        <dbReference type="ARBA" id="ARBA00047439"/>
    </source>
</evidence>
<evidence type="ECO:0000256" key="1">
    <source>
        <dbReference type="ARBA" id="ARBA00000082"/>
    </source>
</evidence>
<dbReference type="GO" id="GO:0046034">
    <property type="term" value="P:ATP metabolic process"/>
    <property type="evidence" value="ECO:0007669"/>
    <property type="project" value="InterPro"/>
</dbReference>
<comment type="catalytic activity">
    <reaction evidence="11">
        <text>dCDP + GTP = dCTP + GDP</text>
        <dbReference type="Rhea" id="RHEA:79875"/>
        <dbReference type="ChEBI" id="CHEBI:37565"/>
        <dbReference type="ChEBI" id="CHEBI:58189"/>
        <dbReference type="ChEBI" id="CHEBI:58593"/>
        <dbReference type="ChEBI" id="CHEBI:61481"/>
    </reaction>
</comment>
<dbReference type="InterPro" id="IPR000850">
    <property type="entry name" value="Adenylat/UMP-CMP_kin"/>
</dbReference>
<comment type="catalytic activity">
    <reaction evidence="18">
        <text>GDP + ATP = GTP + ADP</text>
        <dbReference type="Rhea" id="RHEA:27686"/>
        <dbReference type="ChEBI" id="CHEBI:30616"/>
        <dbReference type="ChEBI" id="CHEBI:37565"/>
        <dbReference type="ChEBI" id="CHEBI:58189"/>
        <dbReference type="ChEBI" id="CHEBI:456216"/>
        <dbReference type="EC" id="2.7.4.6"/>
    </reaction>
</comment>
<keyword evidence="6 23" id="KW-0808">Transferase</keyword>
<dbReference type="GO" id="GO:0005524">
    <property type="term" value="F:ATP binding"/>
    <property type="evidence" value="ECO:0007669"/>
    <property type="project" value="UniProtKB-KW"/>
</dbReference>
<comment type="catalytic activity">
    <reaction evidence="12">
        <text>a ribonucleoside 5'-phosphate + ATP = a ribonucleoside 5'-diphosphate + ADP</text>
        <dbReference type="Rhea" id="RHEA:24036"/>
        <dbReference type="ChEBI" id="CHEBI:30616"/>
        <dbReference type="ChEBI" id="CHEBI:57930"/>
        <dbReference type="ChEBI" id="CHEBI:58043"/>
        <dbReference type="ChEBI" id="CHEBI:456216"/>
        <dbReference type="EC" id="2.7.4.4"/>
    </reaction>
</comment>
<evidence type="ECO:0000256" key="12">
    <source>
        <dbReference type="ARBA" id="ARBA00045096"/>
    </source>
</evidence>
<dbReference type="InterPro" id="IPR033690">
    <property type="entry name" value="Adenylat_kinase_CS"/>
</dbReference>
<dbReference type="SUPFAM" id="SSF52540">
    <property type="entry name" value="P-loop containing nucleoside triphosphate hydrolases"/>
    <property type="match status" value="2"/>
</dbReference>
<dbReference type="GO" id="GO:0004550">
    <property type="term" value="F:nucleoside diphosphate kinase activity"/>
    <property type="evidence" value="ECO:0007669"/>
    <property type="project" value="UniProtKB-EC"/>
</dbReference>
<dbReference type="GO" id="GO:0004017">
    <property type="term" value="F:AMP kinase activity"/>
    <property type="evidence" value="ECO:0007669"/>
    <property type="project" value="UniProtKB-EC"/>
</dbReference>
<dbReference type="GO" id="GO:0005737">
    <property type="term" value="C:cytoplasm"/>
    <property type="evidence" value="ECO:0007669"/>
    <property type="project" value="UniProtKB-SubCell"/>
</dbReference>
<evidence type="ECO:0000256" key="8">
    <source>
        <dbReference type="ARBA" id="ARBA00022777"/>
    </source>
</evidence>
<dbReference type="RefSeq" id="XP_032828826.1">
    <property type="nucleotide sequence ID" value="XM_032972935.1"/>
</dbReference>
<dbReference type="FunFam" id="3.40.50.300:FF:000315">
    <property type="entry name" value="Adenylate kinase 1"/>
    <property type="match status" value="1"/>
</dbReference>
<evidence type="ECO:0000313" key="26">
    <source>
        <dbReference type="RefSeq" id="XP_032828826.1"/>
    </source>
</evidence>
<dbReference type="Gene3D" id="3.40.50.300">
    <property type="entry name" value="P-loop containing nucleotide triphosphate hydrolases"/>
    <property type="match status" value="2"/>
</dbReference>
<keyword evidence="7" id="KW-0547">Nucleotide-binding</keyword>
<evidence type="ECO:0000256" key="18">
    <source>
        <dbReference type="ARBA" id="ARBA00048564"/>
    </source>
</evidence>
<accession>A0AAJ7U539</accession>
<dbReference type="NCBIfam" id="NF011100">
    <property type="entry name" value="PRK14527.1"/>
    <property type="match status" value="1"/>
</dbReference>
<evidence type="ECO:0000256" key="7">
    <source>
        <dbReference type="ARBA" id="ARBA00022741"/>
    </source>
</evidence>
<comment type="subcellular location">
    <subcellularLocation>
        <location evidence="4">Cytoplasm</location>
    </subcellularLocation>
</comment>
<dbReference type="HAMAP" id="MF_00235">
    <property type="entry name" value="Adenylate_kinase_Adk"/>
    <property type="match status" value="2"/>
</dbReference>
<evidence type="ECO:0000256" key="13">
    <source>
        <dbReference type="ARBA" id="ARBA00045110"/>
    </source>
</evidence>
<evidence type="ECO:0000256" key="17">
    <source>
        <dbReference type="ARBA" id="ARBA00047801"/>
    </source>
</evidence>
<dbReference type="Proteomes" id="UP001318040">
    <property type="component" value="Chromosome 50"/>
</dbReference>
<evidence type="ECO:0000256" key="9">
    <source>
        <dbReference type="ARBA" id="ARBA00022840"/>
    </source>
</evidence>
<proteinExistence type="inferred from homology"/>
<evidence type="ECO:0000256" key="23">
    <source>
        <dbReference type="RuleBase" id="RU003330"/>
    </source>
</evidence>
<gene>
    <name evidence="26" type="primary">LOC116953095</name>
</gene>
<evidence type="ECO:0000256" key="22">
    <source>
        <dbReference type="ARBA" id="ARBA00048851"/>
    </source>
</evidence>
<dbReference type="Pfam" id="PF00406">
    <property type="entry name" value="ADK"/>
    <property type="match status" value="2"/>
</dbReference>
<dbReference type="InterPro" id="IPR006267">
    <property type="entry name" value="AK1/5"/>
</dbReference>
<keyword evidence="8 23" id="KW-0418">Kinase</keyword>
<evidence type="ECO:0000256" key="6">
    <source>
        <dbReference type="ARBA" id="ARBA00022679"/>
    </source>
</evidence>
<evidence type="ECO:0000256" key="5">
    <source>
        <dbReference type="ARBA" id="ARBA00022490"/>
    </source>
</evidence>
<comment type="catalytic activity">
    <reaction evidence="2">
        <text>AMP + ATP = 2 ADP</text>
        <dbReference type="Rhea" id="RHEA:12973"/>
        <dbReference type="ChEBI" id="CHEBI:30616"/>
        <dbReference type="ChEBI" id="CHEBI:456215"/>
        <dbReference type="ChEBI" id="CHEBI:456216"/>
        <dbReference type="EC" id="2.7.4.3"/>
    </reaction>
</comment>
<comment type="catalytic activity">
    <reaction evidence="17">
        <text>dATP + AMP = dADP + ADP</text>
        <dbReference type="Rhea" id="RHEA:79899"/>
        <dbReference type="ChEBI" id="CHEBI:57667"/>
        <dbReference type="ChEBI" id="CHEBI:61404"/>
        <dbReference type="ChEBI" id="CHEBI:456215"/>
        <dbReference type="ChEBI" id="CHEBI:456216"/>
    </reaction>
</comment>
<comment type="catalytic activity">
    <reaction evidence="15">
        <text>UDP + ATP = UTP + ADP</text>
        <dbReference type="Rhea" id="RHEA:25098"/>
        <dbReference type="ChEBI" id="CHEBI:30616"/>
        <dbReference type="ChEBI" id="CHEBI:46398"/>
        <dbReference type="ChEBI" id="CHEBI:58223"/>
        <dbReference type="ChEBI" id="CHEBI:456216"/>
        <dbReference type="EC" id="2.7.4.6"/>
    </reaction>
</comment>
<feature type="compositionally biased region" description="Gly residues" evidence="24">
    <location>
        <begin position="57"/>
        <end position="70"/>
    </location>
</feature>